<sequence>MKLKYSDMTLEQCYNVGLIYECICDADSKSINANIKEEYNKAFDTLKEMFDSLADTFVSICNHIIPVLKDLLKTPYKRVKKGKRYILKRIK</sequence>
<dbReference type="AlphaFoldDB" id="A0A9D1GBU5"/>
<accession>A0A9D1GBU5</accession>
<dbReference type="EMBL" id="DVKQ01000092">
    <property type="protein sequence ID" value="HIT38237.1"/>
    <property type="molecule type" value="Genomic_DNA"/>
</dbReference>
<comment type="caution">
    <text evidence="1">The sequence shown here is derived from an EMBL/GenBank/DDBJ whole genome shotgun (WGS) entry which is preliminary data.</text>
</comment>
<name>A0A9D1GBU5_9FIRM</name>
<reference evidence="1" key="2">
    <citation type="journal article" date="2021" name="PeerJ">
        <title>Extensive microbial diversity within the chicken gut microbiome revealed by metagenomics and culture.</title>
        <authorList>
            <person name="Gilroy R."/>
            <person name="Ravi A."/>
            <person name="Getino M."/>
            <person name="Pursley I."/>
            <person name="Horton D.L."/>
            <person name="Alikhan N.F."/>
            <person name="Baker D."/>
            <person name="Gharbi K."/>
            <person name="Hall N."/>
            <person name="Watson M."/>
            <person name="Adriaenssens E.M."/>
            <person name="Foster-Nyarko E."/>
            <person name="Jarju S."/>
            <person name="Secka A."/>
            <person name="Antonio M."/>
            <person name="Oren A."/>
            <person name="Chaudhuri R.R."/>
            <person name="La Ragione R."/>
            <person name="Hildebrand F."/>
            <person name="Pallen M.J."/>
        </authorList>
    </citation>
    <scope>NUCLEOTIDE SEQUENCE</scope>
    <source>
        <strain evidence="1">CHK195-26880</strain>
    </source>
</reference>
<evidence type="ECO:0000313" key="1">
    <source>
        <dbReference type="EMBL" id="HIT38237.1"/>
    </source>
</evidence>
<reference evidence="1" key="1">
    <citation type="submission" date="2020-10" db="EMBL/GenBank/DDBJ databases">
        <authorList>
            <person name="Gilroy R."/>
        </authorList>
    </citation>
    <scope>NUCLEOTIDE SEQUENCE</scope>
    <source>
        <strain evidence="1">CHK195-26880</strain>
    </source>
</reference>
<proteinExistence type="predicted"/>
<organism evidence="1 2">
    <name type="scientific">Candidatus Onthousia faecipullorum</name>
    <dbReference type="NCBI Taxonomy" id="2840887"/>
    <lineage>
        <taxon>Bacteria</taxon>
        <taxon>Bacillati</taxon>
        <taxon>Bacillota</taxon>
        <taxon>Bacilli</taxon>
        <taxon>Candidatus Onthousia</taxon>
    </lineage>
</organism>
<dbReference type="Proteomes" id="UP000886833">
    <property type="component" value="Unassembled WGS sequence"/>
</dbReference>
<gene>
    <name evidence="1" type="ORF">IAB59_07170</name>
</gene>
<protein>
    <submittedName>
        <fullName evidence="1">Uncharacterized protein</fullName>
    </submittedName>
</protein>
<evidence type="ECO:0000313" key="2">
    <source>
        <dbReference type="Proteomes" id="UP000886833"/>
    </source>
</evidence>